<evidence type="ECO:0000313" key="3">
    <source>
        <dbReference type="Ensembl" id="ENSCCRP00020060451.1"/>
    </source>
</evidence>
<dbReference type="SMART" id="SM00409">
    <property type="entry name" value="IG"/>
    <property type="match status" value="1"/>
</dbReference>
<reference evidence="3" key="1">
    <citation type="submission" date="2025-08" db="UniProtKB">
        <authorList>
            <consortium name="Ensembl"/>
        </authorList>
    </citation>
    <scope>IDENTIFICATION</scope>
</reference>
<accession>A0A8C2FVG6</accession>
<feature type="chain" id="PRO_5034892214" description="Immunoglobulin domain-containing protein" evidence="1">
    <location>
        <begin position="20"/>
        <end position="319"/>
    </location>
</feature>
<protein>
    <recommendedName>
        <fullName evidence="2">Immunoglobulin domain-containing protein</fullName>
    </recommendedName>
</protein>
<dbReference type="InterPro" id="IPR013106">
    <property type="entry name" value="Ig_V-set"/>
</dbReference>
<organism evidence="3 4">
    <name type="scientific">Cyprinus carpio</name>
    <name type="common">Common carp</name>
    <dbReference type="NCBI Taxonomy" id="7962"/>
    <lineage>
        <taxon>Eukaryota</taxon>
        <taxon>Metazoa</taxon>
        <taxon>Chordata</taxon>
        <taxon>Craniata</taxon>
        <taxon>Vertebrata</taxon>
        <taxon>Euteleostomi</taxon>
        <taxon>Actinopterygii</taxon>
        <taxon>Neopterygii</taxon>
        <taxon>Teleostei</taxon>
        <taxon>Ostariophysi</taxon>
        <taxon>Cypriniformes</taxon>
        <taxon>Cyprinidae</taxon>
        <taxon>Cyprininae</taxon>
        <taxon>Cyprinus</taxon>
    </lineage>
</organism>
<dbReference type="Gene3D" id="2.60.40.10">
    <property type="entry name" value="Immunoglobulins"/>
    <property type="match status" value="1"/>
</dbReference>
<feature type="signal peptide" evidence="1">
    <location>
        <begin position="1"/>
        <end position="19"/>
    </location>
</feature>
<name>A0A8C2FVG6_CYPCA</name>
<dbReference type="InterPro" id="IPR003599">
    <property type="entry name" value="Ig_sub"/>
</dbReference>
<dbReference type="Proteomes" id="UP000694701">
    <property type="component" value="Unplaced"/>
</dbReference>
<dbReference type="InterPro" id="IPR013783">
    <property type="entry name" value="Ig-like_fold"/>
</dbReference>
<dbReference type="InterPro" id="IPR036179">
    <property type="entry name" value="Ig-like_dom_sf"/>
</dbReference>
<dbReference type="SUPFAM" id="SSF48726">
    <property type="entry name" value="Immunoglobulin"/>
    <property type="match status" value="1"/>
</dbReference>
<keyword evidence="1" id="KW-0732">Signal</keyword>
<proteinExistence type="predicted"/>
<gene>
    <name evidence="3" type="primary">LOC122141766</name>
</gene>
<dbReference type="Pfam" id="PF07686">
    <property type="entry name" value="V-set"/>
    <property type="match status" value="1"/>
</dbReference>
<sequence length="319" mass="37226">MRILQLHLCLLIWCQAAETLTDQLINLGQNVTINCDFENEVYWFLLKLPYSSVILRSFSSPTPFYYNEHYRQKYSVTSKHLVINNVTTDELGVYFCMSTDSKSPQFSYGTRLYIIGKCTIANNPNCQNSDRQCWGKLLLQVMHYNIALLPKKVTNYVLWKVMHYVTFALLFKYEQGLIVFNIRSSIYSKCKSPFTPKTVMNKPQAEGKANSRLYSRTQEKKIQHSSAIIKKLNKKIKQNKAQLLVYLKSFLLISMVELDHQRSAAKTLVNKIRLQHYKTIRLDKFVLVNIFNYCRFASYSEFAFHGFNSFGESVFLRVG</sequence>
<evidence type="ECO:0000313" key="4">
    <source>
        <dbReference type="Proteomes" id="UP000694701"/>
    </source>
</evidence>
<dbReference type="Ensembl" id="ENSCCRT00020066584.1">
    <property type="protein sequence ID" value="ENSCCRP00020060451.1"/>
    <property type="gene ID" value="ENSCCRG00020028598.1"/>
</dbReference>
<feature type="domain" description="Immunoglobulin" evidence="2">
    <location>
        <begin position="20"/>
        <end position="115"/>
    </location>
</feature>
<evidence type="ECO:0000256" key="1">
    <source>
        <dbReference type="SAM" id="SignalP"/>
    </source>
</evidence>
<evidence type="ECO:0000259" key="2">
    <source>
        <dbReference type="SMART" id="SM00409"/>
    </source>
</evidence>
<dbReference type="AlphaFoldDB" id="A0A8C2FVG6"/>